<keyword evidence="8" id="KW-0677">Repeat</keyword>
<dbReference type="EMBL" id="AOSG01000084">
    <property type="protein sequence ID" value="EOR70129.1"/>
    <property type="molecule type" value="Genomic_DNA"/>
</dbReference>
<dbReference type="AlphaFoldDB" id="A0A9P2WPI2"/>
<comment type="subunit">
    <text evidence="4">Homotrimer.</text>
</comment>
<gene>
    <name evidence="16" type="ORF">TM51_14352</name>
</gene>
<evidence type="ECO:0000256" key="7">
    <source>
        <dbReference type="ARBA" id="ARBA00022723"/>
    </source>
</evidence>
<dbReference type="CDD" id="cd04208">
    <property type="entry name" value="CuRO_2_CuNIR"/>
    <property type="match status" value="1"/>
</dbReference>
<feature type="binding site" description="type 1 copper site" evidence="12">
    <location>
        <position position="311"/>
    </location>
    <ligand>
        <name>Cu cation</name>
        <dbReference type="ChEBI" id="CHEBI:23378"/>
        <label>1</label>
    </ligand>
</feature>
<dbReference type="CDD" id="cd11020">
    <property type="entry name" value="CuRO_1_CuNIR"/>
    <property type="match status" value="1"/>
</dbReference>
<dbReference type="InterPro" id="IPR045087">
    <property type="entry name" value="Cu-oxidase_fam"/>
</dbReference>
<evidence type="ECO:0000313" key="17">
    <source>
        <dbReference type="Proteomes" id="UP000014184"/>
    </source>
</evidence>
<dbReference type="Gene3D" id="2.60.40.420">
    <property type="entry name" value="Cupredoxins - blue copper proteins"/>
    <property type="match status" value="3"/>
</dbReference>
<dbReference type="PANTHER" id="PTHR11709:SF394">
    <property type="entry name" value="FI03373P-RELATED"/>
    <property type="match status" value="1"/>
</dbReference>
<organism evidence="16 17">
    <name type="scientific">Thermobifida fusca TM51</name>
    <dbReference type="NCBI Taxonomy" id="1169414"/>
    <lineage>
        <taxon>Bacteria</taxon>
        <taxon>Bacillati</taxon>
        <taxon>Actinomycetota</taxon>
        <taxon>Actinomycetes</taxon>
        <taxon>Streptosporangiales</taxon>
        <taxon>Nocardiopsidaceae</taxon>
        <taxon>Thermobifida</taxon>
    </lineage>
</organism>
<feature type="region of interest" description="Disordered" evidence="13">
    <location>
        <begin position="162"/>
        <end position="209"/>
    </location>
</feature>
<keyword evidence="7 12" id="KW-0479">Metal-binding</keyword>
<comment type="similarity">
    <text evidence="3">Belongs to the multicopper oxidase family.</text>
</comment>
<dbReference type="Proteomes" id="UP000014184">
    <property type="component" value="Unassembled WGS sequence"/>
</dbReference>
<dbReference type="GO" id="GO:0050421">
    <property type="term" value="F:nitrite reductase (NO-forming) activity"/>
    <property type="evidence" value="ECO:0007669"/>
    <property type="project" value="UniProtKB-EC"/>
</dbReference>
<dbReference type="Pfam" id="PF13473">
    <property type="entry name" value="Cupredoxin_1"/>
    <property type="match status" value="1"/>
</dbReference>
<dbReference type="EC" id="1.7.2.1" evidence="5"/>
<feature type="binding site" description="type 1 copper site" evidence="12">
    <location>
        <position position="303"/>
    </location>
    <ligand>
        <name>Cu cation</name>
        <dbReference type="ChEBI" id="CHEBI:23378"/>
        <label>1</label>
    </ligand>
</feature>
<evidence type="ECO:0000256" key="2">
    <source>
        <dbReference type="ARBA" id="ARBA00001973"/>
    </source>
</evidence>
<feature type="domain" description="Plastocyanin-like" evidence="14">
    <location>
        <begin position="216"/>
        <end position="325"/>
    </location>
</feature>
<evidence type="ECO:0000259" key="14">
    <source>
        <dbReference type="Pfam" id="PF07732"/>
    </source>
</evidence>
<evidence type="ECO:0000256" key="4">
    <source>
        <dbReference type="ARBA" id="ARBA00011233"/>
    </source>
</evidence>
<proteinExistence type="inferred from homology"/>
<keyword evidence="10 12" id="KW-0186">Copper</keyword>
<feature type="binding site" description="type 1 copper site" evidence="12">
    <location>
        <position position="454"/>
    </location>
    <ligand>
        <name>Cu cation</name>
        <dbReference type="ChEBI" id="CHEBI:23378"/>
        <label>1</label>
    </ligand>
</feature>
<dbReference type="RefSeq" id="WP_016189306.1">
    <property type="nucleotide sequence ID" value="NZ_AOSG01000084.1"/>
</dbReference>
<protein>
    <recommendedName>
        <fullName evidence="6">Copper-containing nitrite reductase</fullName>
        <ecNumber evidence="5">1.7.2.1</ecNumber>
    </recommendedName>
</protein>
<reference evidence="16 17" key="1">
    <citation type="journal article" date="2013" name="Genome Announc.">
        <title>Draft Genome Sequence of the Lignocellulose Decomposer Thermobifida fusca Strain TM51.</title>
        <authorList>
            <person name="Toth A."/>
            <person name="Barna T."/>
            <person name="Nagy I."/>
            <person name="Horvath B."/>
            <person name="Nagy I."/>
            <person name="Tancsics A."/>
            <person name="Kriszt B."/>
            <person name="Baka E."/>
            <person name="Fekete C."/>
            <person name="Kukolya J."/>
        </authorList>
    </citation>
    <scope>NUCLEOTIDE SEQUENCE [LARGE SCALE GENOMIC DNA]</scope>
    <source>
        <strain evidence="16 17">TM51</strain>
    </source>
</reference>
<dbReference type="SUPFAM" id="SSF49503">
    <property type="entry name" value="Cupredoxins"/>
    <property type="match status" value="3"/>
</dbReference>
<keyword evidence="17" id="KW-1185">Reference proteome</keyword>
<feature type="domain" description="EfeO-type cupredoxin-like" evidence="15">
    <location>
        <begin position="70"/>
        <end position="135"/>
    </location>
</feature>
<dbReference type="InterPro" id="IPR001287">
    <property type="entry name" value="NO2-reductase_Cu"/>
</dbReference>
<feature type="binding site" description="type 1 copper site" evidence="12">
    <location>
        <position position="268"/>
    </location>
    <ligand>
        <name>Cu cation</name>
        <dbReference type="ChEBI" id="CHEBI:23378"/>
        <label>1</label>
    </ligand>
</feature>
<dbReference type="InterPro" id="IPR008972">
    <property type="entry name" value="Cupredoxin"/>
</dbReference>
<evidence type="ECO:0000256" key="9">
    <source>
        <dbReference type="ARBA" id="ARBA00023002"/>
    </source>
</evidence>
<accession>A0A9P2WPI2</accession>
<keyword evidence="9" id="KW-0560">Oxidoreductase</keyword>
<feature type="binding site" description="type 1 copper site" evidence="12">
    <location>
        <position position="263"/>
    </location>
    <ligand>
        <name>Cu cation</name>
        <dbReference type="ChEBI" id="CHEBI:23378"/>
        <label>1</label>
    </ligand>
</feature>
<evidence type="ECO:0000256" key="12">
    <source>
        <dbReference type="PIRSR" id="PIRSR601287-1"/>
    </source>
</evidence>
<evidence type="ECO:0000256" key="3">
    <source>
        <dbReference type="ARBA" id="ARBA00010609"/>
    </source>
</evidence>
<evidence type="ECO:0000313" key="16">
    <source>
        <dbReference type="EMBL" id="EOR70129.1"/>
    </source>
</evidence>
<evidence type="ECO:0000256" key="11">
    <source>
        <dbReference type="ARBA" id="ARBA00049340"/>
    </source>
</evidence>
<feature type="binding site" description="type 1 copper site" evidence="12">
    <location>
        <position position="302"/>
    </location>
    <ligand>
        <name>Cu cation</name>
        <dbReference type="ChEBI" id="CHEBI:23378"/>
        <label>1</label>
    </ligand>
</feature>
<dbReference type="PANTHER" id="PTHR11709">
    <property type="entry name" value="MULTI-COPPER OXIDASE"/>
    <property type="match status" value="1"/>
</dbReference>
<comment type="cofactor">
    <cofactor evidence="1 12">
        <name>Cu(+)</name>
        <dbReference type="ChEBI" id="CHEBI:49552"/>
    </cofactor>
</comment>
<dbReference type="GO" id="GO:0005507">
    <property type="term" value="F:copper ion binding"/>
    <property type="evidence" value="ECO:0007669"/>
    <property type="project" value="InterPro"/>
</dbReference>
<evidence type="ECO:0000256" key="8">
    <source>
        <dbReference type="ARBA" id="ARBA00022737"/>
    </source>
</evidence>
<name>A0A9P2WPI2_THEFU</name>
<evidence type="ECO:0000256" key="13">
    <source>
        <dbReference type="SAM" id="MobiDB-lite"/>
    </source>
</evidence>
<comment type="catalytic activity">
    <reaction evidence="11">
        <text>nitric oxide + Fe(III)-[cytochrome c] + H2O = Fe(II)-[cytochrome c] + nitrite + 2 H(+)</text>
        <dbReference type="Rhea" id="RHEA:15233"/>
        <dbReference type="Rhea" id="RHEA-COMP:10350"/>
        <dbReference type="Rhea" id="RHEA-COMP:14399"/>
        <dbReference type="ChEBI" id="CHEBI:15377"/>
        <dbReference type="ChEBI" id="CHEBI:15378"/>
        <dbReference type="ChEBI" id="CHEBI:16301"/>
        <dbReference type="ChEBI" id="CHEBI:16480"/>
        <dbReference type="ChEBI" id="CHEBI:29033"/>
        <dbReference type="ChEBI" id="CHEBI:29034"/>
        <dbReference type="EC" id="1.7.2.1"/>
    </reaction>
</comment>
<comment type="caution">
    <text evidence="16">The sequence shown here is derived from an EMBL/GenBank/DDBJ whole genome shotgun (WGS) entry which is preliminary data.</text>
</comment>
<comment type="cofactor">
    <cofactor evidence="2 12">
        <name>Cu(2+)</name>
        <dbReference type="ChEBI" id="CHEBI:29036"/>
    </cofactor>
</comment>
<feature type="binding site" description="type 1 copper site" evidence="12">
    <location>
        <position position="316"/>
    </location>
    <ligand>
        <name>Cu cation</name>
        <dbReference type="ChEBI" id="CHEBI:23378"/>
        <label>1</label>
    </ligand>
</feature>
<evidence type="ECO:0000256" key="10">
    <source>
        <dbReference type="ARBA" id="ARBA00023008"/>
    </source>
</evidence>
<evidence type="ECO:0000256" key="5">
    <source>
        <dbReference type="ARBA" id="ARBA00011882"/>
    </source>
</evidence>
<evidence type="ECO:0000256" key="6">
    <source>
        <dbReference type="ARBA" id="ARBA00017290"/>
    </source>
</evidence>
<dbReference type="Pfam" id="PF07732">
    <property type="entry name" value="Cu-oxidase_3"/>
    <property type="match status" value="1"/>
</dbReference>
<sequence>MNADTLLWSLLLGVIVVAAAAAIIIPTVRNSSTAPPPGAVGTALGAALTAAALGIAGSGTAPASEVPAGSGQVRTVDVVLGDMTVSPSHVTVAPGDSLVLRVRNEDTQVHDLVVETGARTPRLAPGDSATLQVGTVTEPIDAWCTVLGHSAAGMRMRIDTTDTADSADSPDTPAGADSGPLAPLPLSAEMSDDWQPRDAVLPPAPDRTEHEVEIRVTETELEVAPGVRQSVWTFGGDVPGPVLRGKVGDVFTVTFVNDGTMGHGIDFHASSLAPDEPMRTINPGERLTYRFRAEKAGAWVYHCSTSPMLQHIGNGMYGAVIIDPPDLEPVDREYLLVQGELYLGEPGSADQVARMRAGEPDAWVFNGVAAGYAHAPLTAEVGERVRIWVVAAGPTSGTSFHIVGAQFDTVYKEGAYLVRRGDAGGAQALDLAVAQGGFVETVFPEAGSYPFVDHDMRHAENGARGFFTITE</sequence>
<evidence type="ECO:0000259" key="15">
    <source>
        <dbReference type="Pfam" id="PF13473"/>
    </source>
</evidence>
<dbReference type="PRINTS" id="PR00695">
    <property type="entry name" value="CUNO2RDTASE"/>
</dbReference>
<evidence type="ECO:0000256" key="1">
    <source>
        <dbReference type="ARBA" id="ARBA00001960"/>
    </source>
</evidence>
<dbReference type="InterPro" id="IPR028096">
    <property type="entry name" value="EfeO_Cupredoxin"/>
</dbReference>
<feature type="compositionally biased region" description="Low complexity" evidence="13">
    <location>
        <begin position="162"/>
        <end position="178"/>
    </location>
</feature>
<dbReference type="InterPro" id="IPR011707">
    <property type="entry name" value="Cu-oxidase-like_N"/>
</dbReference>